<dbReference type="PANTHER" id="PTHR18934:SF145">
    <property type="entry name" value="ATP-DEPENDENT RNA HELICASE DHX57-RELATED"/>
    <property type="match status" value="1"/>
</dbReference>
<evidence type="ECO:0000256" key="6">
    <source>
        <dbReference type="ARBA" id="ARBA00022801"/>
    </source>
</evidence>
<dbReference type="SMART" id="SM00487">
    <property type="entry name" value="DEXDc"/>
    <property type="match status" value="1"/>
</dbReference>
<comment type="caution">
    <text evidence="15">The sequence shown here is derived from an EMBL/GenBank/DDBJ whole genome shotgun (WGS) entry which is preliminary data.</text>
</comment>
<dbReference type="InterPro" id="IPR027417">
    <property type="entry name" value="P-loop_NTPase"/>
</dbReference>
<dbReference type="FunFam" id="3.40.50.300:FF:000819">
    <property type="entry name" value="ATP dependent RNA helicase, putative"/>
    <property type="match status" value="1"/>
</dbReference>
<keyword evidence="5" id="KW-0547">Nucleotide-binding</keyword>
<dbReference type="EC" id="3.6.4.13" evidence="2"/>
<dbReference type="Pfam" id="PF07717">
    <property type="entry name" value="OB_NTP_bind"/>
    <property type="match status" value="1"/>
</dbReference>
<dbReference type="SMART" id="SM00847">
    <property type="entry name" value="HA2"/>
    <property type="match status" value="1"/>
</dbReference>
<keyword evidence="16" id="KW-1185">Reference proteome</keyword>
<dbReference type="PANTHER" id="PTHR18934">
    <property type="entry name" value="ATP-DEPENDENT RNA HELICASE"/>
    <property type="match status" value="1"/>
</dbReference>
<keyword evidence="4" id="KW-0934">Plastid</keyword>
<feature type="region of interest" description="Disordered" evidence="12">
    <location>
        <begin position="325"/>
        <end position="352"/>
    </location>
</feature>
<dbReference type="InterPro" id="IPR007502">
    <property type="entry name" value="Helicase-assoc_dom"/>
</dbReference>
<evidence type="ECO:0000256" key="12">
    <source>
        <dbReference type="SAM" id="MobiDB-lite"/>
    </source>
</evidence>
<feature type="compositionally biased region" description="Acidic residues" evidence="12">
    <location>
        <begin position="285"/>
        <end position="303"/>
    </location>
</feature>
<dbReference type="GO" id="GO:0003724">
    <property type="term" value="F:RNA helicase activity"/>
    <property type="evidence" value="ECO:0007669"/>
    <property type="project" value="UniProtKB-EC"/>
</dbReference>
<accession>A0AA43U186</accession>
<feature type="region of interest" description="Disordered" evidence="12">
    <location>
        <begin position="1"/>
        <end position="74"/>
    </location>
</feature>
<gene>
    <name evidence="15" type="ORF">OHK93_005351</name>
</gene>
<feature type="compositionally biased region" description="Basic and acidic residues" evidence="12">
    <location>
        <begin position="403"/>
        <end position="417"/>
    </location>
</feature>
<keyword evidence="3" id="KW-0150">Chloroplast</keyword>
<organism evidence="15 16">
    <name type="scientific">Ramalina farinacea</name>
    <dbReference type="NCBI Taxonomy" id="258253"/>
    <lineage>
        <taxon>Eukaryota</taxon>
        <taxon>Fungi</taxon>
        <taxon>Dikarya</taxon>
        <taxon>Ascomycota</taxon>
        <taxon>Pezizomycotina</taxon>
        <taxon>Lecanoromycetes</taxon>
        <taxon>OSLEUM clade</taxon>
        <taxon>Lecanoromycetidae</taxon>
        <taxon>Lecanorales</taxon>
        <taxon>Lecanorineae</taxon>
        <taxon>Ramalinaceae</taxon>
        <taxon>Ramalina</taxon>
    </lineage>
</organism>
<keyword evidence="7" id="KW-0347">Helicase</keyword>
<dbReference type="SMART" id="SM00490">
    <property type="entry name" value="HELICc"/>
    <property type="match status" value="1"/>
</dbReference>
<evidence type="ECO:0000256" key="10">
    <source>
        <dbReference type="ARBA" id="ARBA00022946"/>
    </source>
</evidence>
<keyword evidence="6" id="KW-0378">Hydrolase</keyword>
<comment type="subcellular location">
    <subcellularLocation>
        <location evidence="1">Plastid</location>
        <location evidence="1">Chloroplast</location>
    </subcellularLocation>
</comment>
<dbReference type="GO" id="GO:0003723">
    <property type="term" value="F:RNA binding"/>
    <property type="evidence" value="ECO:0007669"/>
    <property type="project" value="UniProtKB-KW"/>
</dbReference>
<feature type="region of interest" description="Disordered" evidence="12">
    <location>
        <begin position="390"/>
        <end position="421"/>
    </location>
</feature>
<keyword evidence="9" id="KW-0694">RNA-binding</keyword>
<feature type="region of interest" description="Disordered" evidence="12">
    <location>
        <begin position="243"/>
        <end position="303"/>
    </location>
</feature>
<reference evidence="15" key="1">
    <citation type="journal article" date="2023" name="Genome Biol. Evol.">
        <title>First Whole Genome Sequence and Flow Cytometry Genome Size Data for the Lichen-Forming Fungus Ramalina farinacea (Ascomycota).</title>
        <authorList>
            <person name="Llewellyn T."/>
            <person name="Mian S."/>
            <person name="Hill R."/>
            <person name="Leitch I.J."/>
            <person name="Gaya E."/>
        </authorList>
    </citation>
    <scope>NUCLEOTIDE SEQUENCE</scope>
    <source>
        <strain evidence="15">LIQ254RAFAR</strain>
    </source>
</reference>
<dbReference type="SUPFAM" id="SSF52540">
    <property type="entry name" value="P-loop containing nucleoside triphosphate hydrolases"/>
    <property type="match status" value="1"/>
</dbReference>
<dbReference type="Pfam" id="PF00270">
    <property type="entry name" value="DEAD"/>
    <property type="match status" value="1"/>
</dbReference>
<evidence type="ECO:0000256" key="4">
    <source>
        <dbReference type="ARBA" id="ARBA00022640"/>
    </source>
</evidence>
<evidence type="ECO:0000259" key="13">
    <source>
        <dbReference type="PROSITE" id="PS51192"/>
    </source>
</evidence>
<dbReference type="InterPro" id="IPR011545">
    <property type="entry name" value="DEAD/DEAH_box_helicase_dom"/>
</dbReference>
<evidence type="ECO:0000256" key="2">
    <source>
        <dbReference type="ARBA" id="ARBA00012552"/>
    </source>
</evidence>
<dbReference type="Pfam" id="PF00271">
    <property type="entry name" value="Helicase_C"/>
    <property type="match status" value="1"/>
</dbReference>
<evidence type="ECO:0000256" key="1">
    <source>
        <dbReference type="ARBA" id="ARBA00004229"/>
    </source>
</evidence>
<name>A0AA43U186_9LECA</name>
<dbReference type="GO" id="GO:0016787">
    <property type="term" value="F:hydrolase activity"/>
    <property type="evidence" value="ECO:0007669"/>
    <property type="project" value="UniProtKB-KW"/>
</dbReference>
<dbReference type="Gene3D" id="1.20.120.1080">
    <property type="match status" value="1"/>
</dbReference>
<dbReference type="CDD" id="cd18791">
    <property type="entry name" value="SF2_C_RHA"/>
    <property type="match status" value="1"/>
</dbReference>
<dbReference type="CDD" id="cd17917">
    <property type="entry name" value="DEXHc_RHA-like"/>
    <property type="match status" value="1"/>
</dbReference>
<evidence type="ECO:0000313" key="16">
    <source>
        <dbReference type="Proteomes" id="UP001161017"/>
    </source>
</evidence>
<feature type="compositionally biased region" description="Polar residues" evidence="12">
    <location>
        <begin position="65"/>
        <end position="74"/>
    </location>
</feature>
<dbReference type="FunFam" id="3.40.50.300:FF:000500">
    <property type="entry name" value="ATP-dependent RNA helicase DHX29"/>
    <property type="match status" value="1"/>
</dbReference>
<dbReference type="InterPro" id="IPR001650">
    <property type="entry name" value="Helicase_C-like"/>
</dbReference>
<dbReference type="InterPro" id="IPR011709">
    <property type="entry name" value="DEAD-box_helicase_OB_fold"/>
</dbReference>
<evidence type="ECO:0000259" key="14">
    <source>
        <dbReference type="PROSITE" id="PS51194"/>
    </source>
</evidence>
<sequence>MAPNKKKKKPAANPARGFATTSVASKQKPSEEPEANAEVPKDGAESKQKSEFRESKAVQPVDNVASDNSKSLQELSPDELEAHLEESDLQAFIEKHGDKSKREAARQVSRIKTEKRLLRSQVDALSTFYWLPPEIVQQVYDYVNKSTNHLCQDESVQTTSKGSLPSDEDMQMHLWRLEIVLPALGFSHEQCTGAIQCLLKQQRTFGISLSRGVKDGLWGLDECLNSLASTLVEAESTDYDILGTDSRTIDNDISSDTDTADLRNVSDPVIPAKSTPFSEGASEPSEGDLESDDQLSDLDSDVEPEQMIERYVRLRTRLYHLAPTDLAPGGGGNEKGRVRKSQTLPQSTKRGHKVAQIQSQISQITSDILFDNTRADMLWQSEEIVLHRESAERRRLNQQSPPRKPDIKTSRVVKQDESGSEDELMVGDLFGALPAMTDQQAEAIDGTISTPHVREPIVQIVAFGRWTGLGPRRVFEEACKARDSSCKVMVQLISKTSFSYRHSVRVRWSKPQEAYTPPPFSSVVIKSRSLSRLRLEMSTIACSDASQSEAYVCTAALFVVFFGSVKEEKAHLRLPSAWRDLWSDMVLRNKASTDASDREVIKNIRGLMEKTPGELEVLTKGDSKTTKSKSDGESRVQIATTKDETPRDMLKALWTQKQSSSTYQKMLIPRMTLPIWQYQDSILRAIEDHQVVIVCGATGCGKSTQVPTFILENELSQGRPCKIYCTEPRRISAISLARRVSEELGERKTDVGTTRSLVGFAIRLESQVTAQTRLVYATTGIVMRMLEGSQTLDGITHLLLDEVHERSIDSDFLLIILRKLLVRRPSLKVVLMSATVDAQKFSNYLGQAPIFEVPGRTFPVEARFLEDAVELTNFRLSEAGGEAVEMDDVDQDEEVMTENDAKKLGDLNSYSPRTRETMKKINEYRVPYELIVQLMQQIHSGSYKEYGKATLIFLPGIAEIRRLNDMLLSHRAFSKQCEVFALHSTIATEDQERAFLVPAPGVRKIVLATNIAETGITIPDITCVIDTGKHKEMRFDERRQLSRLVEVFIAQANAMQRRGRAGRVQRGLCFHLYSQSRFDRMPKEQVPEMLRLSLQDLVLRVKICKLGGIEETLSEALDPPSAKNVRRAIDALQDVKALTSLQELTVLGRQLARLPLDVFLGKLLLLGSIFGCLDVALSIAAILSSKSPFLTTIASRNQTDQARLFFKKGKSDLLTIYNAYAAWRRVCNTTGASEQQFCRKNCLSIPTLLNIEDLKGQLMTSLVDAGFVTLNAEEQSALNLRARSHDSYSSRRTFVPIPEHYSANGDNDLVTTSVIAMAFYPKILKREGKGWRSIANNQIISLHPSSVNKRPSDSKEQIKYLSFYHIMQSASSGGGKFYNAHETSAAEEIAIALLCGDAEFKMYAGVVVIDGNRLRFSVKDWRTMFALKTLRAGLRRIVDAGLRDPGKTVAEQDSEPFRIWLRMFEKGKNVEGKKDLRR</sequence>
<feature type="domain" description="Helicase C-terminal" evidence="14">
    <location>
        <begin position="930"/>
        <end position="1105"/>
    </location>
</feature>
<protein>
    <recommendedName>
        <fullName evidence="2">RNA helicase</fullName>
        <ecNumber evidence="2">3.6.4.13</ecNumber>
    </recommendedName>
</protein>
<keyword evidence="8" id="KW-0067">ATP-binding</keyword>
<dbReference type="Pfam" id="PF21010">
    <property type="entry name" value="HA2_C"/>
    <property type="match status" value="1"/>
</dbReference>
<evidence type="ECO:0000256" key="8">
    <source>
        <dbReference type="ARBA" id="ARBA00022840"/>
    </source>
</evidence>
<evidence type="ECO:0000256" key="5">
    <source>
        <dbReference type="ARBA" id="ARBA00022741"/>
    </source>
</evidence>
<evidence type="ECO:0000313" key="15">
    <source>
        <dbReference type="EMBL" id="MDI1493560.1"/>
    </source>
</evidence>
<dbReference type="InterPro" id="IPR014001">
    <property type="entry name" value="Helicase_ATP-bd"/>
</dbReference>
<comment type="catalytic activity">
    <reaction evidence="11">
        <text>ATP + H2O = ADP + phosphate + H(+)</text>
        <dbReference type="Rhea" id="RHEA:13065"/>
        <dbReference type="ChEBI" id="CHEBI:15377"/>
        <dbReference type="ChEBI" id="CHEBI:15378"/>
        <dbReference type="ChEBI" id="CHEBI:30616"/>
        <dbReference type="ChEBI" id="CHEBI:43474"/>
        <dbReference type="ChEBI" id="CHEBI:456216"/>
        <dbReference type="EC" id="3.6.4.13"/>
    </reaction>
</comment>
<evidence type="ECO:0000256" key="9">
    <source>
        <dbReference type="ARBA" id="ARBA00022884"/>
    </source>
</evidence>
<dbReference type="FunFam" id="1.20.120.1080:FF:000002">
    <property type="entry name" value="Putative ATP-dependent RNA helicase DHX36"/>
    <property type="match status" value="1"/>
</dbReference>
<dbReference type="GO" id="GO:0005524">
    <property type="term" value="F:ATP binding"/>
    <property type="evidence" value="ECO:0007669"/>
    <property type="project" value="UniProtKB-KW"/>
</dbReference>
<dbReference type="Gene3D" id="3.40.50.300">
    <property type="entry name" value="P-loop containing nucleotide triphosphate hydrolases"/>
    <property type="match status" value="2"/>
</dbReference>
<dbReference type="Proteomes" id="UP001161017">
    <property type="component" value="Unassembled WGS sequence"/>
</dbReference>
<feature type="compositionally biased region" description="Basic residues" evidence="12">
    <location>
        <begin position="1"/>
        <end position="10"/>
    </location>
</feature>
<evidence type="ECO:0000256" key="3">
    <source>
        <dbReference type="ARBA" id="ARBA00022528"/>
    </source>
</evidence>
<proteinExistence type="predicted"/>
<keyword evidence="10" id="KW-0809">Transit peptide</keyword>
<feature type="domain" description="Helicase ATP-binding" evidence="13">
    <location>
        <begin position="683"/>
        <end position="854"/>
    </location>
</feature>
<evidence type="ECO:0000256" key="7">
    <source>
        <dbReference type="ARBA" id="ARBA00022806"/>
    </source>
</evidence>
<dbReference type="PROSITE" id="PS51192">
    <property type="entry name" value="HELICASE_ATP_BIND_1"/>
    <property type="match status" value="1"/>
</dbReference>
<dbReference type="EMBL" id="JAPUFD010000029">
    <property type="protein sequence ID" value="MDI1493560.1"/>
    <property type="molecule type" value="Genomic_DNA"/>
</dbReference>
<evidence type="ECO:0000256" key="11">
    <source>
        <dbReference type="ARBA" id="ARBA00047984"/>
    </source>
</evidence>
<feature type="compositionally biased region" description="Basic and acidic residues" evidence="12">
    <location>
        <begin position="39"/>
        <end position="56"/>
    </location>
</feature>
<dbReference type="PROSITE" id="PS51194">
    <property type="entry name" value="HELICASE_CTER"/>
    <property type="match status" value="1"/>
</dbReference>